<evidence type="ECO:0000313" key="3">
    <source>
        <dbReference type="EMBL" id="TDF90163.1"/>
    </source>
</evidence>
<protein>
    <submittedName>
        <fullName evidence="3">Ldh family oxidoreductase</fullName>
    </submittedName>
</protein>
<dbReference type="AlphaFoldDB" id="A0A4R5K711"/>
<name>A0A4R5K711_9MICC</name>
<dbReference type="InterPro" id="IPR036111">
    <property type="entry name" value="Mal/L-sulfo/L-lacto_DH-like_sf"/>
</dbReference>
<dbReference type="RefSeq" id="WP_133206473.1">
    <property type="nucleotide sequence ID" value="NZ_SMRU01000036.1"/>
</dbReference>
<dbReference type="PANTHER" id="PTHR11091">
    <property type="entry name" value="OXIDOREDUCTASE-RELATED"/>
    <property type="match status" value="1"/>
</dbReference>
<comment type="caution">
    <text evidence="3">The sequence shown here is derived from an EMBL/GenBank/DDBJ whole genome shotgun (WGS) entry which is preliminary data.</text>
</comment>
<reference evidence="3 4" key="1">
    <citation type="submission" date="2019-03" db="EMBL/GenBank/DDBJ databases">
        <title>Whole genome sequence of Arthrobacter sp JH1-1.</title>
        <authorList>
            <person name="Trinh H.N."/>
        </authorList>
    </citation>
    <scope>NUCLEOTIDE SEQUENCE [LARGE SCALE GENOMIC DNA]</scope>
    <source>
        <strain evidence="3 4">JH1-1</strain>
    </source>
</reference>
<dbReference type="Gene3D" id="3.30.1370.60">
    <property type="entry name" value="Hypothetical oxidoreductase yiak, domain 2"/>
    <property type="match status" value="1"/>
</dbReference>
<organism evidence="3 4">
    <name type="scientific">Arthrobacter terricola</name>
    <dbReference type="NCBI Taxonomy" id="2547396"/>
    <lineage>
        <taxon>Bacteria</taxon>
        <taxon>Bacillati</taxon>
        <taxon>Actinomycetota</taxon>
        <taxon>Actinomycetes</taxon>
        <taxon>Micrococcales</taxon>
        <taxon>Micrococcaceae</taxon>
        <taxon>Arthrobacter</taxon>
    </lineage>
</organism>
<dbReference type="Pfam" id="PF02615">
    <property type="entry name" value="Ldh_2"/>
    <property type="match status" value="1"/>
</dbReference>
<dbReference type="InterPro" id="IPR043144">
    <property type="entry name" value="Mal/L-sulf/L-lact_DH-like_ah"/>
</dbReference>
<keyword evidence="4" id="KW-1185">Reference proteome</keyword>
<dbReference type="SUPFAM" id="SSF89733">
    <property type="entry name" value="L-sulfolactate dehydrogenase-like"/>
    <property type="match status" value="1"/>
</dbReference>
<accession>A0A4R5K711</accession>
<comment type="similarity">
    <text evidence="1">Belongs to the LDH2/MDH2 oxidoreductase family.</text>
</comment>
<evidence type="ECO:0000256" key="2">
    <source>
        <dbReference type="ARBA" id="ARBA00023002"/>
    </source>
</evidence>
<dbReference type="InterPro" id="IPR043143">
    <property type="entry name" value="Mal/L-sulf/L-lact_DH-like_NADP"/>
</dbReference>
<evidence type="ECO:0000256" key="1">
    <source>
        <dbReference type="ARBA" id="ARBA00006056"/>
    </source>
</evidence>
<dbReference type="PANTHER" id="PTHR11091:SF0">
    <property type="entry name" value="MALATE DEHYDROGENASE"/>
    <property type="match status" value="1"/>
</dbReference>
<dbReference type="Gene3D" id="1.10.1530.10">
    <property type="match status" value="1"/>
</dbReference>
<keyword evidence="2" id="KW-0560">Oxidoreductase</keyword>
<dbReference type="OrthoDB" id="924592at2"/>
<dbReference type="GO" id="GO:0016491">
    <property type="term" value="F:oxidoreductase activity"/>
    <property type="evidence" value="ECO:0007669"/>
    <property type="project" value="UniProtKB-KW"/>
</dbReference>
<evidence type="ECO:0000313" key="4">
    <source>
        <dbReference type="Proteomes" id="UP000295511"/>
    </source>
</evidence>
<proteinExistence type="inferred from homology"/>
<dbReference type="InterPro" id="IPR003767">
    <property type="entry name" value="Malate/L-lactate_DH-like"/>
</dbReference>
<dbReference type="Proteomes" id="UP000295511">
    <property type="component" value="Unassembled WGS sequence"/>
</dbReference>
<dbReference type="EMBL" id="SMRU01000036">
    <property type="protein sequence ID" value="TDF90163.1"/>
    <property type="molecule type" value="Genomic_DNA"/>
</dbReference>
<gene>
    <name evidence="3" type="ORF">E1809_22430</name>
</gene>
<sequence>MTTIRSEELAALCERALLAAGADGQAAQVLASATVEAELVGNRAVGVAHLFDYLDGYRTGRIVADAQPAVRRAAGAVVDVDARNGLAQVAFEDALEELLQATRESGIAALWIRGSYTCGELGYYPRRLAGQGIVALASANSPSLMSLGGAPKPILGTNPLAYGIPRPGKLPVVIDQASSSTAFVNIRRAAEAGDPIPAGWALGPDGQPTQDAEQALHGTLLPFGGHRGGNIALLVEILATLSGANFSMDAAPFDHGATSPGIGVFLLCIDPGIFSGSVERLTKQLETLQGEHQVRLPALENTKLPEEVTIDDGLLDRLRAAEAHGAK</sequence>